<sequence length="258" mass="28504">MAINDALPGIEIVITVDGEPLEEYIESASKQEPNTITRYVEAKSDQIFAIRITVAKGTPMKGDCLVFAIYVDGKLSDGSYVGSEEVLSQSTTVIVAGRCLSSTTLQRFIFSSLELATDDKMFYDEIALPEDLGAIEITVSEHDLLEECDHFEEEDASSGVGIVSEKALKGCAISHSVAFEAPTAMAEQMCTKTEPVDGNAQPVAKMVFKYRSRESLRAEMIIPRTPSPPPLEEKEELSQEEVRELQRQMRDLRAFKQV</sequence>
<evidence type="ECO:0000256" key="1">
    <source>
        <dbReference type="SAM" id="MobiDB-lite"/>
    </source>
</evidence>
<dbReference type="EMBL" id="ML992683">
    <property type="protein sequence ID" value="KAF2210148.1"/>
    <property type="molecule type" value="Genomic_DNA"/>
</dbReference>
<proteinExistence type="predicted"/>
<protein>
    <recommendedName>
        <fullName evidence="2">DUF7918 domain-containing protein</fullName>
    </recommendedName>
</protein>
<evidence type="ECO:0000259" key="2">
    <source>
        <dbReference type="Pfam" id="PF25534"/>
    </source>
</evidence>
<gene>
    <name evidence="3" type="ORF">CERZMDRAFT_86456</name>
</gene>
<dbReference type="PANTHER" id="PTHR36223:SF1">
    <property type="entry name" value="TRANSCRIPTION ELONGATION FACTOR EAF N-TERMINAL DOMAIN-CONTAINING PROTEIN"/>
    <property type="match status" value="1"/>
</dbReference>
<dbReference type="Proteomes" id="UP000799539">
    <property type="component" value="Unassembled WGS sequence"/>
</dbReference>
<dbReference type="Pfam" id="PF25534">
    <property type="entry name" value="DUF7918"/>
    <property type="match status" value="1"/>
</dbReference>
<dbReference type="OrthoDB" id="3364132at2759"/>
<feature type="domain" description="DUF7918" evidence="2">
    <location>
        <begin position="9"/>
        <end position="225"/>
    </location>
</feature>
<dbReference type="PANTHER" id="PTHR36223">
    <property type="entry name" value="BETA-LACTAMASE-TYPE TRANSPEPTIDASE FOLD DOMAIN CONTAINING PROTEIN"/>
    <property type="match status" value="1"/>
</dbReference>
<feature type="region of interest" description="Disordered" evidence="1">
    <location>
        <begin position="221"/>
        <end position="240"/>
    </location>
</feature>
<accession>A0A6A6F9S9</accession>
<dbReference type="AlphaFoldDB" id="A0A6A6F9S9"/>
<reference evidence="3" key="1">
    <citation type="journal article" date="2020" name="Stud. Mycol.">
        <title>101 Dothideomycetes genomes: a test case for predicting lifestyles and emergence of pathogens.</title>
        <authorList>
            <person name="Haridas S."/>
            <person name="Albert R."/>
            <person name="Binder M."/>
            <person name="Bloem J."/>
            <person name="Labutti K."/>
            <person name="Salamov A."/>
            <person name="Andreopoulos B."/>
            <person name="Baker S."/>
            <person name="Barry K."/>
            <person name="Bills G."/>
            <person name="Bluhm B."/>
            <person name="Cannon C."/>
            <person name="Castanera R."/>
            <person name="Culley D."/>
            <person name="Daum C."/>
            <person name="Ezra D."/>
            <person name="Gonzalez J."/>
            <person name="Henrissat B."/>
            <person name="Kuo A."/>
            <person name="Liang C."/>
            <person name="Lipzen A."/>
            <person name="Lutzoni F."/>
            <person name="Magnuson J."/>
            <person name="Mondo S."/>
            <person name="Nolan M."/>
            <person name="Ohm R."/>
            <person name="Pangilinan J."/>
            <person name="Park H.-J."/>
            <person name="Ramirez L."/>
            <person name="Alfaro M."/>
            <person name="Sun H."/>
            <person name="Tritt A."/>
            <person name="Yoshinaga Y."/>
            <person name="Zwiers L.-H."/>
            <person name="Turgeon B."/>
            <person name="Goodwin S."/>
            <person name="Spatafora J."/>
            <person name="Crous P."/>
            <person name="Grigoriev I."/>
        </authorList>
    </citation>
    <scope>NUCLEOTIDE SEQUENCE</scope>
    <source>
        <strain evidence="3">SCOH1-5</strain>
    </source>
</reference>
<organism evidence="3 4">
    <name type="scientific">Cercospora zeae-maydis SCOH1-5</name>
    <dbReference type="NCBI Taxonomy" id="717836"/>
    <lineage>
        <taxon>Eukaryota</taxon>
        <taxon>Fungi</taxon>
        <taxon>Dikarya</taxon>
        <taxon>Ascomycota</taxon>
        <taxon>Pezizomycotina</taxon>
        <taxon>Dothideomycetes</taxon>
        <taxon>Dothideomycetidae</taxon>
        <taxon>Mycosphaerellales</taxon>
        <taxon>Mycosphaerellaceae</taxon>
        <taxon>Cercospora</taxon>
    </lineage>
</organism>
<dbReference type="InterPro" id="IPR057678">
    <property type="entry name" value="DUF7918"/>
</dbReference>
<evidence type="ECO:0000313" key="4">
    <source>
        <dbReference type="Proteomes" id="UP000799539"/>
    </source>
</evidence>
<name>A0A6A6F9S9_9PEZI</name>
<evidence type="ECO:0000313" key="3">
    <source>
        <dbReference type="EMBL" id="KAF2210148.1"/>
    </source>
</evidence>
<keyword evidence="4" id="KW-1185">Reference proteome</keyword>